<evidence type="ECO:0008006" key="4">
    <source>
        <dbReference type="Google" id="ProtNLM"/>
    </source>
</evidence>
<feature type="transmembrane region" description="Helical" evidence="1">
    <location>
        <begin position="46"/>
        <end position="68"/>
    </location>
</feature>
<feature type="transmembrane region" description="Helical" evidence="1">
    <location>
        <begin position="20"/>
        <end position="39"/>
    </location>
</feature>
<keyword evidence="1" id="KW-0472">Membrane</keyword>
<feature type="transmembrane region" description="Helical" evidence="1">
    <location>
        <begin position="88"/>
        <end position="113"/>
    </location>
</feature>
<evidence type="ECO:0000313" key="2">
    <source>
        <dbReference type="EMBL" id="MFC6591093.1"/>
    </source>
</evidence>
<sequence length="180" mass="19316">MQWPPEWTANEKLGLVNGWLVLLGEGFLSVTIVLAGFAAKLGATNAVIGLLPAIAQGGWMLPQLAVAARARSLAYKLPLYRSAATVRTLTYLVMVACAAFLTPWPALCLTVFLGAMGVNALASGVSGLPWLEVVSKTIPPQRRAWFLEPATCTAACSPFFRGWLFAGFWGLTWPFPTTTC</sequence>
<proteinExistence type="predicted"/>
<comment type="caution">
    <text evidence="2">The sequence shown here is derived from an EMBL/GenBank/DDBJ whole genome shotgun (WGS) entry which is preliminary data.</text>
</comment>
<protein>
    <recommendedName>
        <fullName evidence="4">MFS transporter</fullName>
    </recommendedName>
</protein>
<dbReference type="EMBL" id="JBHSWD010000001">
    <property type="protein sequence ID" value="MFC6591093.1"/>
    <property type="molecule type" value="Genomic_DNA"/>
</dbReference>
<dbReference type="PANTHER" id="PTHR23526">
    <property type="entry name" value="INTEGRAL MEMBRANE TRANSPORT PROTEIN-RELATED"/>
    <property type="match status" value="1"/>
</dbReference>
<dbReference type="Proteomes" id="UP001596297">
    <property type="component" value="Unassembled WGS sequence"/>
</dbReference>
<dbReference type="PANTHER" id="PTHR23526:SF1">
    <property type="entry name" value="MAJOR FACILITATOR SUPERFAMILY MFS_1"/>
    <property type="match status" value="1"/>
</dbReference>
<keyword evidence="3" id="KW-1185">Reference proteome</keyword>
<reference evidence="3" key="1">
    <citation type="journal article" date="2019" name="Int. J. Syst. Evol. Microbiol.">
        <title>The Global Catalogue of Microorganisms (GCM) 10K type strain sequencing project: providing services to taxonomists for standard genome sequencing and annotation.</title>
        <authorList>
            <consortium name="The Broad Institute Genomics Platform"/>
            <consortium name="The Broad Institute Genome Sequencing Center for Infectious Disease"/>
            <person name="Wu L."/>
            <person name="Ma J."/>
        </authorList>
    </citation>
    <scope>NUCLEOTIDE SEQUENCE [LARGE SCALE GENOMIC DNA]</scope>
    <source>
        <strain evidence="3">CGMCC 1.15772</strain>
    </source>
</reference>
<keyword evidence="1" id="KW-1133">Transmembrane helix</keyword>
<name>A0ABW1YAU8_9DEIO</name>
<organism evidence="2 3">
    <name type="scientific">Deinococcus lacus</name>
    <dbReference type="NCBI Taxonomy" id="392561"/>
    <lineage>
        <taxon>Bacteria</taxon>
        <taxon>Thermotogati</taxon>
        <taxon>Deinococcota</taxon>
        <taxon>Deinococci</taxon>
        <taxon>Deinococcales</taxon>
        <taxon>Deinococcaceae</taxon>
        <taxon>Deinococcus</taxon>
    </lineage>
</organism>
<evidence type="ECO:0000256" key="1">
    <source>
        <dbReference type="SAM" id="Phobius"/>
    </source>
</evidence>
<keyword evidence="1" id="KW-0812">Transmembrane</keyword>
<evidence type="ECO:0000313" key="3">
    <source>
        <dbReference type="Proteomes" id="UP001596297"/>
    </source>
</evidence>
<dbReference type="InterPro" id="IPR052528">
    <property type="entry name" value="Sugar_transport-like"/>
</dbReference>
<gene>
    <name evidence="2" type="ORF">ACFP81_02975</name>
</gene>
<dbReference type="RefSeq" id="WP_380082100.1">
    <property type="nucleotide sequence ID" value="NZ_JBHSWD010000001.1"/>
</dbReference>
<accession>A0ABW1YAU8</accession>